<dbReference type="STRING" id="222136.BBW65_05880"/>
<evidence type="ECO:0000256" key="1">
    <source>
        <dbReference type="ARBA" id="ARBA00000109"/>
    </source>
</evidence>
<evidence type="ECO:0000256" key="13">
    <source>
        <dbReference type="ARBA" id="ARBA00022842"/>
    </source>
</evidence>
<dbReference type="KEGG" id="het:BBW65_05880"/>
<dbReference type="Pfam" id="PF00035">
    <property type="entry name" value="dsrm"/>
    <property type="match status" value="1"/>
</dbReference>
<dbReference type="GO" id="GO:0003725">
    <property type="term" value="F:double-stranded RNA binding"/>
    <property type="evidence" value="ECO:0007669"/>
    <property type="project" value="TreeGrafter"/>
</dbReference>
<comment type="catalytic activity">
    <reaction evidence="1 15">
        <text>Endonucleolytic cleavage to 5'-phosphomonoester.</text>
        <dbReference type="EC" id="3.1.26.3"/>
    </reaction>
</comment>
<evidence type="ECO:0000256" key="14">
    <source>
        <dbReference type="ARBA" id="ARBA00022884"/>
    </source>
</evidence>
<gene>
    <name evidence="15" type="primary">rnc</name>
    <name evidence="18" type="ORF">BBW65_05880</name>
</gene>
<dbReference type="NCBIfam" id="TIGR02191">
    <property type="entry name" value="RNaseIII"/>
    <property type="match status" value="1"/>
</dbReference>
<dbReference type="PROSITE" id="PS50142">
    <property type="entry name" value="RNASE_3_2"/>
    <property type="match status" value="1"/>
</dbReference>
<dbReference type="PANTHER" id="PTHR11207">
    <property type="entry name" value="RIBONUCLEASE III"/>
    <property type="match status" value="1"/>
</dbReference>
<dbReference type="GO" id="GO:0008033">
    <property type="term" value="P:tRNA processing"/>
    <property type="evidence" value="ECO:0007669"/>
    <property type="project" value="UniProtKB-KW"/>
</dbReference>
<evidence type="ECO:0000256" key="15">
    <source>
        <dbReference type="HAMAP-Rule" id="MF_00104"/>
    </source>
</evidence>
<evidence type="ECO:0000256" key="10">
    <source>
        <dbReference type="ARBA" id="ARBA00022723"/>
    </source>
</evidence>
<dbReference type="Pfam" id="PF14622">
    <property type="entry name" value="Ribonucleas_3_3"/>
    <property type="match status" value="1"/>
</dbReference>
<evidence type="ECO:0000256" key="9">
    <source>
        <dbReference type="ARBA" id="ARBA00022722"/>
    </source>
</evidence>
<feature type="domain" description="RNase III" evidence="17">
    <location>
        <begin position="6"/>
        <end position="129"/>
    </location>
</feature>
<proteinExistence type="inferred from homology"/>
<dbReference type="GO" id="GO:0005737">
    <property type="term" value="C:cytoplasm"/>
    <property type="evidence" value="ECO:0007669"/>
    <property type="project" value="UniProtKB-SubCell"/>
</dbReference>
<keyword evidence="8 15" id="KW-0819">tRNA processing</keyword>
<feature type="binding site" evidence="15">
    <location>
        <position position="42"/>
    </location>
    <ligand>
        <name>Mg(2+)</name>
        <dbReference type="ChEBI" id="CHEBI:18420"/>
    </ligand>
</feature>
<keyword evidence="13 15" id="KW-0460">Magnesium</keyword>
<evidence type="ECO:0000256" key="7">
    <source>
        <dbReference type="ARBA" id="ARBA00022664"/>
    </source>
</evidence>
<dbReference type="OrthoDB" id="9805026at2"/>
<dbReference type="GO" id="GO:0006364">
    <property type="term" value="P:rRNA processing"/>
    <property type="evidence" value="ECO:0007669"/>
    <property type="project" value="UniProtKB-UniRule"/>
</dbReference>
<protein>
    <recommendedName>
        <fullName evidence="15">Ribonuclease 3</fullName>
        <ecNumber evidence="15">3.1.26.3</ecNumber>
    </recommendedName>
    <alternativeName>
        <fullName evidence="15">Ribonuclease III</fullName>
        <shortName evidence="15">RNase III</shortName>
    </alternativeName>
</protein>
<evidence type="ECO:0000313" key="18">
    <source>
        <dbReference type="EMBL" id="ANV98357.1"/>
    </source>
</evidence>
<keyword evidence="5 15" id="KW-0963">Cytoplasm</keyword>
<dbReference type="Proteomes" id="UP000092884">
    <property type="component" value="Chromosome"/>
</dbReference>
<dbReference type="InterPro" id="IPR011907">
    <property type="entry name" value="RNase_III"/>
</dbReference>
<dbReference type="EC" id="3.1.26.3" evidence="15"/>
<sequence length="228" mass="25577">MRKNNLEILQQKIGYVFDDKELLVCAMTHKSCKSAYNNERLEFLGDAVVDLIVGEYLFLRFPNFQEGKLSKIRAAFVNEEGLAKFAKAIGLPECIRLSSAEDANGGRQKLSILADAFEALIGAIFLESGLKQAQAILNRLIQEFYGNINFEEMITDFKTALQEVTQARFALIPEYVLLAQEGPDHQKSFEVAVWIGGKEYARGVGKSKKQAQQECAKLAYLQLEKEGE</sequence>
<evidence type="ECO:0000313" key="19">
    <source>
        <dbReference type="Proteomes" id="UP000092884"/>
    </source>
</evidence>
<dbReference type="CDD" id="cd00593">
    <property type="entry name" value="RIBOc"/>
    <property type="match status" value="1"/>
</dbReference>
<dbReference type="GO" id="GO:0042802">
    <property type="term" value="F:identical protein binding"/>
    <property type="evidence" value="ECO:0007669"/>
    <property type="project" value="UniProtKB-ARBA"/>
</dbReference>
<evidence type="ECO:0000256" key="3">
    <source>
        <dbReference type="ARBA" id="ARBA00010183"/>
    </source>
</evidence>
<evidence type="ECO:0000256" key="4">
    <source>
        <dbReference type="ARBA" id="ARBA00011738"/>
    </source>
</evidence>
<keyword evidence="15" id="KW-0699">rRNA-binding</keyword>
<evidence type="ECO:0000259" key="17">
    <source>
        <dbReference type="PROSITE" id="PS50142"/>
    </source>
</evidence>
<dbReference type="PANTHER" id="PTHR11207:SF0">
    <property type="entry name" value="RIBONUCLEASE 3"/>
    <property type="match status" value="1"/>
</dbReference>
<evidence type="ECO:0000256" key="2">
    <source>
        <dbReference type="ARBA" id="ARBA00004496"/>
    </source>
</evidence>
<dbReference type="AlphaFoldDB" id="A0A1B1U6D1"/>
<feature type="active site" evidence="15">
    <location>
        <position position="46"/>
    </location>
</feature>
<evidence type="ECO:0000256" key="8">
    <source>
        <dbReference type="ARBA" id="ARBA00022694"/>
    </source>
</evidence>
<dbReference type="RefSeq" id="WP_066340989.1">
    <property type="nucleotide sequence ID" value="NZ_CP016503.1"/>
</dbReference>
<comment type="function">
    <text evidence="15">Digests double-stranded RNA. Involved in the processing of primary rRNA transcript to yield the immediate precursors to the large and small rRNAs (23S and 16S). Processes some mRNAs, and tRNAs when they are encoded in the rRNA operon. Processes pre-crRNA and tracrRNA of type II CRISPR loci if present in the organism.</text>
</comment>
<keyword evidence="14 15" id="KW-0694">RNA-binding</keyword>
<keyword evidence="10 15" id="KW-0479">Metal-binding</keyword>
<keyword evidence="7 15" id="KW-0507">mRNA processing</keyword>
<dbReference type="FunFam" id="1.10.1520.10:FF:000001">
    <property type="entry name" value="Ribonuclease 3"/>
    <property type="match status" value="1"/>
</dbReference>
<dbReference type="InterPro" id="IPR014720">
    <property type="entry name" value="dsRBD_dom"/>
</dbReference>
<dbReference type="SMART" id="SM00358">
    <property type="entry name" value="DSRM"/>
    <property type="match status" value="1"/>
</dbReference>
<dbReference type="Gene3D" id="1.10.1520.10">
    <property type="entry name" value="Ribonuclease III domain"/>
    <property type="match status" value="1"/>
</dbReference>
<dbReference type="InterPro" id="IPR036389">
    <property type="entry name" value="RNase_III_sf"/>
</dbReference>
<keyword evidence="11 15" id="KW-0255">Endonuclease</keyword>
<dbReference type="SMART" id="SM00535">
    <property type="entry name" value="RIBOc"/>
    <property type="match status" value="1"/>
</dbReference>
<keyword evidence="12 15" id="KW-0378">Hydrolase</keyword>
<dbReference type="FunFam" id="3.30.160.20:FF:000003">
    <property type="entry name" value="Ribonuclease 3"/>
    <property type="match status" value="1"/>
</dbReference>
<comment type="subcellular location">
    <subcellularLocation>
        <location evidence="2 15">Cytoplasm</location>
    </subcellularLocation>
</comment>
<dbReference type="EMBL" id="CP016503">
    <property type="protein sequence ID" value="ANV98357.1"/>
    <property type="molecule type" value="Genomic_DNA"/>
</dbReference>
<accession>A0A1B1U6D1</accession>
<reference evidence="19" key="1">
    <citation type="submission" date="2016-07" db="EMBL/GenBank/DDBJ databases">
        <authorList>
            <person name="Florea S."/>
            <person name="Webb J.S."/>
            <person name="Jaromczyk J."/>
            <person name="Schardl C.L."/>
        </authorList>
    </citation>
    <scope>NUCLEOTIDE SEQUENCE [LARGE SCALE GENOMIC DNA]</scope>
    <source>
        <strain evidence="19">MIT 01-6242</strain>
    </source>
</reference>
<dbReference type="Gene3D" id="3.30.160.20">
    <property type="match status" value="1"/>
</dbReference>
<evidence type="ECO:0000256" key="5">
    <source>
        <dbReference type="ARBA" id="ARBA00022490"/>
    </source>
</evidence>
<dbReference type="GO" id="GO:0046872">
    <property type="term" value="F:metal ion binding"/>
    <property type="evidence" value="ECO:0007669"/>
    <property type="project" value="UniProtKB-KW"/>
</dbReference>
<evidence type="ECO:0000256" key="6">
    <source>
        <dbReference type="ARBA" id="ARBA00022552"/>
    </source>
</evidence>
<dbReference type="PROSITE" id="PS00517">
    <property type="entry name" value="RNASE_3_1"/>
    <property type="match status" value="1"/>
</dbReference>
<keyword evidence="6 15" id="KW-0698">rRNA processing</keyword>
<dbReference type="PROSITE" id="PS50137">
    <property type="entry name" value="DS_RBD"/>
    <property type="match status" value="1"/>
</dbReference>
<dbReference type="GO" id="GO:0004525">
    <property type="term" value="F:ribonuclease III activity"/>
    <property type="evidence" value="ECO:0007669"/>
    <property type="project" value="UniProtKB-UniRule"/>
</dbReference>
<comment type="cofactor">
    <cofactor evidence="15">
        <name>Mg(2+)</name>
        <dbReference type="ChEBI" id="CHEBI:18420"/>
    </cofactor>
</comment>
<dbReference type="GO" id="GO:0019843">
    <property type="term" value="F:rRNA binding"/>
    <property type="evidence" value="ECO:0007669"/>
    <property type="project" value="UniProtKB-KW"/>
</dbReference>
<keyword evidence="9 15" id="KW-0540">Nuclease</keyword>
<keyword evidence="19" id="KW-1185">Reference proteome</keyword>
<dbReference type="SUPFAM" id="SSF69065">
    <property type="entry name" value="RNase III domain-like"/>
    <property type="match status" value="1"/>
</dbReference>
<dbReference type="InterPro" id="IPR000999">
    <property type="entry name" value="RNase_III_dom"/>
</dbReference>
<feature type="binding site" evidence="15">
    <location>
        <position position="115"/>
    </location>
    <ligand>
        <name>Mg(2+)</name>
        <dbReference type="ChEBI" id="CHEBI:18420"/>
    </ligand>
</feature>
<comment type="subunit">
    <text evidence="4 15">Homodimer.</text>
</comment>
<evidence type="ECO:0000256" key="11">
    <source>
        <dbReference type="ARBA" id="ARBA00022759"/>
    </source>
</evidence>
<evidence type="ECO:0000256" key="12">
    <source>
        <dbReference type="ARBA" id="ARBA00022801"/>
    </source>
</evidence>
<organism evidence="18 19">
    <name type="scientific">Helicobacter enhydrae</name>
    <dbReference type="NCBI Taxonomy" id="222136"/>
    <lineage>
        <taxon>Bacteria</taxon>
        <taxon>Pseudomonadati</taxon>
        <taxon>Campylobacterota</taxon>
        <taxon>Epsilonproteobacteria</taxon>
        <taxon>Campylobacterales</taxon>
        <taxon>Helicobacteraceae</taxon>
        <taxon>Helicobacter</taxon>
    </lineage>
</organism>
<dbReference type="GO" id="GO:0006397">
    <property type="term" value="P:mRNA processing"/>
    <property type="evidence" value="ECO:0007669"/>
    <property type="project" value="UniProtKB-UniRule"/>
</dbReference>
<dbReference type="CDD" id="cd10845">
    <property type="entry name" value="DSRM_RNAse_III_family"/>
    <property type="match status" value="1"/>
</dbReference>
<feature type="domain" description="DRBM" evidence="16">
    <location>
        <begin position="156"/>
        <end position="225"/>
    </location>
</feature>
<comment type="similarity">
    <text evidence="3">Belongs to the ribonuclease III family.</text>
</comment>
<feature type="binding site" evidence="15">
    <location>
        <position position="118"/>
    </location>
    <ligand>
        <name>Mg(2+)</name>
        <dbReference type="ChEBI" id="CHEBI:18420"/>
    </ligand>
</feature>
<dbReference type="GO" id="GO:0010468">
    <property type="term" value="P:regulation of gene expression"/>
    <property type="evidence" value="ECO:0007669"/>
    <property type="project" value="TreeGrafter"/>
</dbReference>
<evidence type="ECO:0000259" key="16">
    <source>
        <dbReference type="PROSITE" id="PS50137"/>
    </source>
</evidence>
<feature type="active site" evidence="15">
    <location>
        <position position="118"/>
    </location>
</feature>
<dbReference type="SUPFAM" id="SSF54768">
    <property type="entry name" value="dsRNA-binding domain-like"/>
    <property type="match status" value="1"/>
</dbReference>
<name>A0A1B1U6D1_9HELI</name>
<dbReference type="HAMAP" id="MF_00104">
    <property type="entry name" value="RNase_III"/>
    <property type="match status" value="1"/>
</dbReference>